<comment type="similarity">
    <text evidence="1">Belongs to the short-chain dehydrogenases/reductases (SDR) family.</text>
</comment>
<proteinExistence type="inferred from homology"/>
<dbReference type="InterPro" id="IPR020904">
    <property type="entry name" value="Sc_DH/Rdtase_CS"/>
</dbReference>
<dbReference type="GO" id="GO:0016616">
    <property type="term" value="F:oxidoreductase activity, acting on the CH-OH group of donors, NAD or NADP as acceptor"/>
    <property type="evidence" value="ECO:0007669"/>
    <property type="project" value="UniProtKB-ARBA"/>
</dbReference>
<evidence type="ECO:0000256" key="1">
    <source>
        <dbReference type="ARBA" id="ARBA00006484"/>
    </source>
</evidence>
<dbReference type="Proteomes" id="UP000199103">
    <property type="component" value="Chromosome I"/>
</dbReference>
<dbReference type="InterPro" id="IPR002347">
    <property type="entry name" value="SDR_fam"/>
</dbReference>
<name>A0A1H1RUP4_9ACTN</name>
<dbReference type="PANTHER" id="PTHR42760">
    <property type="entry name" value="SHORT-CHAIN DEHYDROGENASES/REDUCTASES FAMILY MEMBER"/>
    <property type="match status" value="1"/>
</dbReference>
<reference evidence="4 5" key="1">
    <citation type="submission" date="2016-10" db="EMBL/GenBank/DDBJ databases">
        <authorList>
            <person name="de Groot N.N."/>
        </authorList>
    </citation>
    <scope>NUCLEOTIDE SEQUENCE [LARGE SCALE GENOMIC DNA]</scope>
    <source>
        <strain evidence="4 5">DSM 21800</strain>
    </source>
</reference>
<dbReference type="AlphaFoldDB" id="A0A1H1RUP4"/>
<dbReference type="RefSeq" id="WP_157683320.1">
    <property type="nucleotide sequence ID" value="NZ_LT629772.1"/>
</dbReference>
<dbReference type="Pfam" id="PF13561">
    <property type="entry name" value="adh_short_C2"/>
    <property type="match status" value="1"/>
</dbReference>
<evidence type="ECO:0000256" key="2">
    <source>
        <dbReference type="ARBA" id="ARBA00023002"/>
    </source>
</evidence>
<dbReference type="InterPro" id="IPR036291">
    <property type="entry name" value="NAD(P)-bd_dom_sf"/>
</dbReference>
<dbReference type="OrthoDB" id="286404at2"/>
<gene>
    <name evidence="4" type="ORF">SAMN04489812_1769</name>
</gene>
<keyword evidence="5" id="KW-1185">Reference proteome</keyword>
<sequence>MTAADNEEQRASGRRILISGGSSGIGLAAAERLAATDRVWILGSSTSSVEAAVRHSAAPFTGSSACDLADHDQIDAAVDEVAARLGGLDAVFVNAGIDGQGVPAQDLSLDHFRRVLEINVLGAFALARAGLRHLDRPGTILFTASVNAVKPEVDFLDYNASKAAVVSIAKTLALEVSHQGVCVIALCPGYFPTPMTNAYLDDPAISEELLSRIPARRFGTLDEIAETVDFLLSPAARFMTGAVLTLDGGTNL</sequence>
<dbReference type="FunFam" id="3.40.50.720:FF:000084">
    <property type="entry name" value="Short-chain dehydrogenase reductase"/>
    <property type="match status" value="1"/>
</dbReference>
<dbReference type="PROSITE" id="PS00061">
    <property type="entry name" value="ADH_SHORT"/>
    <property type="match status" value="1"/>
</dbReference>
<dbReference type="EMBL" id="LT629772">
    <property type="protein sequence ID" value="SDS39236.1"/>
    <property type="molecule type" value="Genomic_DNA"/>
</dbReference>
<evidence type="ECO:0000313" key="4">
    <source>
        <dbReference type="EMBL" id="SDS39236.1"/>
    </source>
</evidence>
<evidence type="ECO:0000313" key="5">
    <source>
        <dbReference type="Proteomes" id="UP000199103"/>
    </source>
</evidence>
<dbReference type="SUPFAM" id="SSF51735">
    <property type="entry name" value="NAD(P)-binding Rossmann-fold domains"/>
    <property type="match status" value="1"/>
</dbReference>
<feature type="domain" description="Ketoreductase" evidence="3">
    <location>
        <begin position="14"/>
        <end position="189"/>
    </location>
</feature>
<dbReference type="CDD" id="cd05233">
    <property type="entry name" value="SDR_c"/>
    <property type="match status" value="1"/>
</dbReference>
<accession>A0A1H1RUP4</accession>
<organism evidence="4 5">
    <name type="scientific">Microlunatus soli</name>
    <dbReference type="NCBI Taxonomy" id="630515"/>
    <lineage>
        <taxon>Bacteria</taxon>
        <taxon>Bacillati</taxon>
        <taxon>Actinomycetota</taxon>
        <taxon>Actinomycetes</taxon>
        <taxon>Propionibacteriales</taxon>
        <taxon>Propionibacteriaceae</taxon>
        <taxon>Microlunatus</taxon>
    </lineage>
</organism>
<dbReference type="PRINTS" id="PR00081">
    <property type="entry name" value="GDHRDH"/>
</dbReference>
<dbReference type="STRING" id="630515.SAMN04489812_1769"/>
<evidence type="ECO:0000259" key="3">
    <source>
        <dbReference type="SMART" id="SM00822"/>
    </source>
</evidence>
<protein>
    <submittedName>
        <fullName evidence="4">NAD(P)-dependent dehydrogenase, short-chain alcohol dehydrogenase family</fullName>
    </submittedName>
</protein>
<dbReference type="SMART" id="SM00822">
    <property type="entry name" value="PKS_KR"/>
    <property type="match status" value="1"/>
</dbReference>
<dbReference type="Gene3D" id="3.40.50.720">
    <property type="entry name" value="NAD(P)-binding Rossmann-like Domain"/>
    <property type="match status" value="1"/>
</dbReference>
<dbReference type="InterPro" id="IPR057326">
    <property type="entry name" value="KR_dom"/>
</dbReference>
<keyword evidence="2" id="KW-0560">Oxidoreductase</keyword>
<dbReference type="PRINTS" id="PR00080">
    <property type="entry name" value="SDRFAMILY"/>
</dbReference>